<reference evidence="3" key="1">
    <citation type="journal article" date="2019" name="Int. J. Syst. Evol. Microbiol.">
        <title>The Global Catalogue of Microorganisms (GCM) 10K type strain sequencing project: providing services to taxonomists for standard genome sequencing and annotation.</title>
        <authorList>
            <consortium name="The Broad Institute Genomics Platform"/>
            <consortium name="The Broad Institute Genome Sequencing Center for Infectious Disease"/>
            <person name="Wu L."/>
            <person name="Ma J."/>
        </authorList>
    </citation>
    <scope>NUCLEOTIDE SEQUENCE [LARGE SCALE GENOMIC DNA]</scope>
    <source>
        <strain evidence="3">CGMCC 4.1415</strain>
    </source>
</reference>
<feature type="domain" description="Peptidoglycan binding-like" evidence="1">
    <location>
        <begin position="107"/>
        <end position="161"/>
    </location>
</feature>
<evidence type="ECO:0000313" key="3">
    <source>
        <dbReference type="Proteomes" id="UP001596016"/>
    </source>
</evidence>
<keyword evidence="3" id="KW-1185">Reference proteome</keyword>
<evidence type="ECO:0000259" key="1">
    <source>
        <dbReference type="Pfam" id="PF01471"/>
    </source>
</evidence>
<dbReference type="RefSeq" id="WP_378228256.1">
    <property type="nucleotide sequence ID" value="NZ_JBHSLL010000012.1"/>
</dbReference>
<dbReference type="InterPro" id="IPR036366">
    <property type="entry name" value="PGBDSf"/>
</dbReference>
<dbReference type="Gene3D" id="1.10.101.10">
    <property type="entry name" value="PGBD-like superfamily/PGBD"/>
    <property type="match status" value="2"/>
</dbReference>
<name>A0ABW0GWS7_9HYPH</name>
<dbReference type="Pfam" id="PF01471">
    <property type="entry name" value="PG_binding_1"/>
    <property type="match status" value="2"/>
</dbReference>
<dbReference type="InterPro" id="IPR002477">
    <property type="entry name" value="Peptidoglycan-bd-like"/>
</dbReference>
<dbReference type="EMBL" id="JBHSLL010000012">
    <property type="protein sequence ID" value="MFC5385336.1"/>
    <property type="molecule type" value="Genomic_DNA"/>
</dbReference>
<feature type="domain" description="Peptidoglycan binding-like" evidence="1">
    <location>
        <begin position="194"/>
        <end position="247"/>
    </location>
</feature>
<dbReference type="InterPro" id="IPR036365">
    <property type="entry name" value="PGBD-like_sf"/>
</dbReference>
<dbReference type="Proteomes" id="UP001596016">
    <property type="component" value="Unassembled WGS sequence"/>
</dbReference>
<comment type="caution">
    <text evidence="2">The sequence shown here is derived from an EMBL/GenBank/DDBJ whole genome shotgun (WGS) entry which is preliminary data.</text>
</comment>
<dbReference type="SUPFAM" id="SSF47090">
    <property type="entry name" value="PGBD-like"/>
    <property type="match status" value="2"/>
</dbReference>
<sequence>MARSVKRAKVKKKPVQRVGMIQRGAMALGGAISRNPVLVGSSTAFFVTLFYVSANALWYQPFAHSGAFFATRSVEGFPVSVIDEPSTTINIIRPEPADRPEGIAGDPLVRQVQLTLRDLGFYSAEPDGLSGPNTRDAIATYQRKVGLAETGVIDDALLEQLGASPMTIVPVPANRNEMTASVRVAGEPASATERISRIQMGLRAFGNADIEVDGIAGARTRAAISEFQSIFGLAVTGEPDAAVYARMRDVGLTQ</sequence>
<organism evidence="2 3">
    <name type="scientific">Aquamicrobium segne</name>
    <dbReference type="NCBI Taxonomy" id="469547"/>
    <lineage>
        <taxon>Bacteria</taxon>
        <taxon>Pseudomonadati</taxon>
        <taxon>Pseudomonadota</taxon>
        <taxon>Alphaproteobacteria</taxon>
        <taxon>Hyphomicrobiales</taxon>
        <taxon>Phyllobacteriaceae</taxon>
        <taxon>Aquamicrobium</taxon>
    </lineage>
</organism>
<proteinExistence type="predicted"/>
<evidence type="ECO:0000313" key="2">
    <source>
        <dbReference type="EMBL" id="MFC5385336.1"/>
    </source>
</evidence>
<gene>
    <name evidence="2" type="ORF">ACFPLB_05060</name>
</gene>
<accession>A0ABW0GWS7</accession>
<protein>
    <submittedName>
        <fullName evidence="2">Peptidoglycan-binding protein</fullName>
    </submittedName>
</protein>